<dbReference type="Proteomes" id="UP000694559">
    <property type="component" value="Unplaced"/>
</dbReference>
<evidence type="ECO:0000313" key="3">
    <source>
        <dbReference type="Ensembl" id="ENSNNAP00000025461.1"/>
    </source>
</evidence>
<reference evidence="3" key="2">
    <citation type="submission" date="2025-09" db="UniProtKB">
        <authorList>
            <consortium name="Ensembl"/>
        </authorList>
    </citation>
    <scope>IDENTIFICATION</scope>
</reference>
<evidence type="ECO:0000256" key="2">
    <source>
        <dbReference type="SAM" id="SignalP"/>
    </source>
</evidence>
<dbReference type="Ensembl" id="ENSNNAT00000026694.1">
    <property type="protein sequence ID" value="ENSNNAP00000025461.1"/>
    <property type="gene ID" value="ENSNNAG00000016637.1"/>
</dbReference>
<evidence type="ECO:0000313" key="4">
    <source>
        <dbReference type="Proteomes" id="UP000694559"/>
    </source>
</evidence>
<sequence>MYIIVFHLFLWDRLSEAKMWFCLLTLVESQPEPPLADPFSPHPPHPTQEASLRPSQGRYSGGWGVGEKWPESRAEPSLGLKLLFFSADSGSRLQKGRSGSEAVILQAAQSACLLCLILGKSCSFFK</sequence>
<feature type="region of interest" description="Disordered" evidence="1">
    <location>
        <begin position="31"/>
        <end position="59"/>
    </location>
</feature>
<reference evidence="3" key="1">
    <citation type="submission" date="2025-08" db="UniProtKB">
        <authorList>
            <consortium name="Ensembl"/>
        </authorList>
    </citation>
    <scope>IDENTIFICATION</scope>
</reference>
<proteinExistence type="predicted"/>
<keyword evidence="2" id="KW-0732">Signal</keyword>
<protein>
    <submittedName>
        <fullName evidence="3">Uncharacterized protein</fullName>
    </submittedName>
</protein>
<name>A0A8C6YBF5_NAJNA</name>
<dbReference type="AlphaFoldDB" id="A0A8C6YBF5"/>
<organism evidence="3 4">
    <name type="scientific">Naja naja</name>
    <name type="common">Indian cobra</name>
    <dbReference type="NCBI Taxonomy" id="35670"/>
    <lineage>
        <taxon>Eukaryota</taxon>
        <taxon>Metazoa</taxon>
        <taxon>Chordata</taxon>
        <taxon>Craniata</taxon>
        <taxon>Vertebrata</taxon>
        <taxon>Euteleostomi</taxon>
        <taxon>Lepidosauria</taxon>
        <taxon>Squamata</taxon>
        <taxon>Bifurcata</taxon>
        <taxon>Unidentata</taxon>
        <taxon>Episquamata</taxon>
        <taxon>Toxicofera</taxon>
        <taxon>Serpentes</taxon>
        <taxon>Colubroidea</taxon>
        <taxon>Elapidae</taxon>
        <taxon>Elapinae</taxon>
        <taxon>Naja</taxon>
    </lineage>
</organism>
<accession>A0A8C6YBF5</accession>
<feature type="compositionally biased region" description="Polar residues" evidence="1">
    <location>
        <begin position="48"/>
        <end position="58"/>
    </location>
</feature>
<feature type="chain" id="PRO_5034698872" evidence="2">
    <location>
        <begin position="18"/>
        <end position="126"/>
    </location>
</feature>
<feature type="compositionally biased region" description="Pro residues" evidence="1">
    <location>
        <begin position="31"/>
        <end position="46"/>
    </location>
</feature>
<keyword evidence="4" id="KW-1185">Reference proteome</keyword>
<evidence type="ECO:0000256" key="1">
    <source>
        <dbReference type="SAM" id="MobiDB-lite"/>
    </source>
</evidence>
<feature type="signal peptide" evidence="2">
    <location>
        <begin position="1"/>
        <end position="17"/>
    </location>
</feature>